<dbReference type="RefSeq" id="WP_167478636.1">
    <property type="nucleotide sequence ID" value="NZ_CP046172.1"/>
</dbReference>
<evidence type="ECO:0000313" key="2">
    <source>
        <dbReference type="Proteomes" id="UP000503540"/>
    </source>
</evidence>
<evidence type="ECO:0000313" key="1">
    <source>
        <dbReference type="EMBL" id="QIS16580.1"/>
    </source>
</evidence>
<organism evidence="1 2">
    <name type="scientific">Nocardia arthritidis</name>
    <dbReference type="NCBI Taxonomy" id="228602"/>
    <lineage>
        <taxon>Bacteria</taxon>
        <taxon>Bacillati</taxon>
        <taxon>Actinomycetota</taxon>
        <taxon>Actinomycetes</taxon>
        <taxon>Mycobacteriales</taxon>
        <taxon>Nocardiaceae</taxon>
        <taxon>Nocardia</taxon>
    </lineage>
</organism>
<dbReference type="KEGG" id="nah:F5544_43885"/>
<protein>
    <recommendedName>
        <fullName evidence="3">DUF3168 domain-containing protein</fullName>
    </recommendedName>
</protein>
<dbReference type="AlphaFoldDB" id="A0A6G9YTW3"/>
<dbReference type="Proteomes" id="UP000503540">
    <property type="component" value="Chromosome"/>
</dbReference>
<name>A0A6G9YTW3_9NOCA</name>
<evidence type="ECO:0008006" key="3">
    <source>
        <dbReference type="Google" id="ProtNLM"/>
    </source>
</evidence>
<gene>
    <name evidence="1" type="ORF">F5544_43885</name>
</gene>
<sequence length="147" mass="16043">MTERIAYPDIEKTLVDYLTTQLAASSDTAKVVTRVPDPRPSRMVRVVRNDRKLRADREDREGRRGPHLIFDHPRVVFECTDNSGGAAALAALIRAILAGAAPGYLGSVWCDYIEDVGVESDTDPATATPRQTVTADLIVRGKVLPAN</sequence>
<accession>A0A6G9YTW3</accession>
<keyword evidence="2" id="KW-1185">Reference proteome</keyword>
<reference evidence="1 2" key="1">
    <citation type="journal article" date="2019" name="ACS Chem. Biol.">
        <title>Identification and Mobilization of a Cryptic Antibiotic Biosynthesis Gene Locus from a Human-Pathogenic Nocardia Isolate.</title>
        <authorList>
            <person name="Herisse M."/>
            <person name="Ishida K."/>
            <person name="Porter J.L."/>
            <person name="Howden B."/>
            <person name="Hertweck C."/>
            <person name="Stinear T.P."/>
            <person name="Pidot S.J."/>
        </authorList>
    </citation>
    <scope>NUCLEOTIDE SEQUENCE [LARGE SCALE GENOMIC DNA]</scope>
    <source>
        <strain evidence="1 2">AUSMDU00012717</strain>
    </source>
</reference>
<proteinExistence type="predicted"/>
<dbReference type="EMBL" id="CP046172">
    <property type="protein sequence ID" value="QIS16580.1"/>
    <property type="molecule type" value="Genomic_DNA"/>
</dbReference>